<keyword evidence="2" id="KW-0255">Endonuclease</keyword>
<proteinExistence type="predicted"/>
<keyword evidence="2" id="KW-0378">Hydrolase</keyword>
<dbReference type="Proteomes" id="UP000652176">
    <property type="component" value="Unassembled WGS sequence"/>
</dbReference>
<protein>
    <submittedName>
        <fullName evidence="2">HNH endonuclease</fullName>
    </submittedName>
</protein>
<evidence type="ECO:0000313" key="2">
    <source>
        <dbReference type="EMBL" id="MBD9358848.1"/>
    </source>
</evidence>
<reference evidence="2 3" key="1">
    <citation type="submission" date="2020-09" db="EMBL/GenBank/DDBJ databases">
        <title>Methylomonas albis sp. nov. and Methylomonas fluvii sp. nov.: Two cold-adapted methanotrophs from the River Elbe and an amended description of Methylovulum psychrotolerans strain Eb1.</title>
        <authorList>
            <person name="Bussmann I.K."/>
            <person name="Klings K.-W."/>
            <person name="Warnstedt J."/>
            <person name="Hoppert M."/>
            <person name="Saborowski A."/>
            <person name="Horn F."/>
            <person name="Liebner S."/>
        </authorList>
    </citation>
    <scope>NUCLEOTIDE SEQUENCE [LARGE SCALE GENOMIC DNA]</scope>
    <source>
        <strain evidence="2 3">EbA</strain>
    </source>
</reference>
<gene>
    <name evidence="2" type="ORF">IE877_23755</name>
</gene>
<dbReference type="InterPro" id="IPR003615">
    <property type="entry name" value="HNH_nuc"/>
</dbReference>
<evidence type="ECO:0000313" key="3">
    <source>
        <dbReference type="Proteomes" id="UP000652176"/>
    </source>
</evidence>
<dbReference type="InterPro" id="IPR011396">
    <property type="entry name" value="PT_DNA_restrict"/>
</dbReference>
<dbReference type="EMBL" id="JACXSS010000001">
    <property type="protein sequence ID" value="MBD9358848.1"/>
    <property type="molecule type" value="Genomic_DNA"/>
</dbReference>
<accession>A0ABR9D700</accession>
<dbReference type="RefSeq" id="WP_192377038.1">
    <property type="nucleotide sequence ID" value="NZ_CAJHIV010000001.1"/>
</dbReference>
<dbReference type="PIRSF" id="PIRSF030850">
    <property type="entry name" value="UCP030850"/>
    <property type="match status" value="1"/>
</dbReference>
<keyword evidence="2" id="KW-0540">Nuclease</keyword>
<name>A0ABR9D700_9GAMM</name>
<keyword evidence="3" id="KW-1185">Reference proteome</keyword>
<dbReference type="Pfam" id="PF13391">
    <property type="entry name" value="HNH_2"/>
    <property type="match status" value="1"/>
</dbReference>
<sequence length="328" mass="38092">MSNFKKKDLNHYLLKFKNLRRDRKNGGAPHKPILLLSIISLFESNPLQTNQIYITPELISFFKTNWATLVNSDHHMIFALPFYHLISDGFWRLVANPGCEKWVEAKSAMRSFSNLNTAVQYAELDFEITQLLKDLTNREILKKFLLEEYFPKHTYHFENNSGHTNLDDIANKIREESPTEYKQHLINLKTELDKNAYEEEIFIRGSLFKREIPKVYNNTCSVTGLRIDAVISVSMIDACHITPFSESYDDTISNGIALCPNLHRAFDRGLISIDANYRVMISSTFSELSKSTHSIRQFERQIISLPDNPLYFPSQENLASHRKKYGFL</sequence>
<organism evidence="2 3">
    <name type="scientific">Methylomonas albis</name>
    <dbReference type="NCBI Taxonomy" id="1854563"/>
    <lineage>
        <taxon>Bacteria</taxon>
        <taxon>Pseudomonadati</taxon>
        <taxon>Pseudomonadota</taxon>
        <taxon>Gammaproteobacteria</taxon>
        <taxon>Methylococcales</taxon>
        <taxon>Methylococcaceae</taxon>
        <taxon>Methylomonas</taxon>
    </lineage>
</organism>
<comment type="caution">
    <text evidence="2">The sequence shown here is derived from an EMBL/GenBank/DDBJ whole genome shotgun (WGS) entry which is preliminary data.</text>
</comment>
<feature type="domain" description="HNH nuclease" evidence="1">
    <location>
        <begin position="220"/>
        <end position="274"/>
    </location>
</feature>
<evidence type="ECO:0000259" key="1">
    <source>
        <dbReference type="Pfam" id="PF13391"/>
    </source>
</evidence>
<dbReference type="GO" id="GO:0004519">
    <property type="term" value="F:endonuclease activity"/>
    <property type="evidence" value="ECO:0007669"/>
    <property type="project" value="UniProtKB-KW"/>
</dbReference>